<dbReference type="Proteomes" id="UP000684084">
    <property type="component" value="Unassembled WGS sequence"/>
</dbReference>
<proteinExistence type="predicted"/>
<reference evidence="1" key="1">
    <citation type="submission" date="2020-05" db="EMBL/GenBank/DDBJ databases">
        <authorList>
            <person name="Rincon C."/>
            <person name="Sanders R I."/>
            <person name="Robbins C."/>
            <person name="Chaturvedi A."/>
        </authorList>
    </citation>
    <scope>NUCLEOTIDE SEQUENCE</scope>
    <source>
        <strain evidence="1">CHB12</strain>
    </source>
</reference>
<dbReference type="EMBL" id="CAGKOT010000060">
    <property type="protein sequence ID" value="CAB5388156.1"/>
    <property type="molecule type" value="Genomic_DNA"/>
</dbReference>
<accession>A0A916EHM8</accession>
<dbReference type="AlphaFoldDB" id="A0A916EHM8"/>
<protein>
    <submittedName>
        <fullName evidence="1">Uncharacterized protein</fullName>
    </submittedName>
</protein>
<organism evidence="1 2">
    <name type="scientific">Rhizophagus irregularis</name>
    <dbReference type="NCBI Taxonomy" id="588596"/>
    <lineage>
        <taxon>Eukaryota</taxon>
        <taxon>Fungi</taxon>
        <taxon>Fungi incertae sedis</taxon>
        <taxon>Mucoromycota</taxon>
        <taxon>Glomeromycotina</taxon>
        <taxon>Glomeromycetes</taxon>
        <taxon>Glomerales</taxon>
        <taxon>Glomeraceae</taxon>
        <taxon>Rhizophagus</taxon>
    </lineage>
</organism>
<dbReference type="OrthoDB" id="2429378at2759"/>
<comment type="caution">
    <text evidence="1">The sequence shown here is derived from an EMBL/GenBank/DDBJ whole genome shotgun (WGS) entry which is preliminary data.</text>
</comment>
<gene>
    <name evidence="1" type="ORF">CHRIB12_LOCUS20488</name>
</gene>
<name>A0A916EHM8_9GLOM</name>
<evidence type="ECO:0000313" key="2">
    <source>
        <dbReference type="Proteomes" id="UP000684084"/>
    </source>
</evidence>
<sequence>MYKDFMDSNKVGEKKAKGQVYDFIFKQIPNTKRKTLCRQTQKALRIDDLFEKIGMDNIQYIKHIMRMHISKFSNFQIQTIIDHFTENPNMEFIDDSEDEEQEDDQNNVLEVQVNLLNSAKAIASNA</sequence>
<evidence type="ECO:0000313" key="1">
    <source>
        <dbReference type="EMBL" id="CAB5388156.1"/>
    </source>
</evidence>